<evidence type="ECO:0000259" key="2">
    <source>
        <dbReference type="PROSITE" id="PS50089"/>
    </source>
</evidence>
<dbReference type="EMBL" id="MU006776">
    <property type="protein sequence ID" value="KAF2646746.1"/>
    <property type="molecule type" value="Genomic_DNA"/>
</dbReference>
<dbReference type="SUPFAM" id="SSF57850">
    <property type="entry name" value="RING/U-box"/>
    <property type="match status" value="1"/>
</dbReference>
<dbReference type="InterPro" id="IPR001841">
    <property type="entry name" value="Znf_RING"/>
</dbReference>
<dbReference type="OrthoDB" id="10614017at2759"/>
<keyword evidence="1" id="KW-0479">Metal-binding</keyword>
<evidence type="ECO:0000313" key="3">
    <source>
        <dbReference type="EMBL" id="KAF2646746.1"/>
    </source>
</evidence>
<evidence type="ECO:0000256" key="1">
    <source>
        <dbReference type="PROSITE-ProRule" id="PRU00175"/>
    </source>
</evidence>
<proteinExistence type="predicted"/>
<dbReference type="InterPro" id="IPR013083">
    <property type="entry name" value="Znf_RING/FYVE/PHD"/>
</dbReference>
<keyword evidence="1" id="KW-0862">Zinc</keyword>
<organism evidence="3 4">
    <name type="scientific">Massarina eburnea CBS 473.64</name>
    <dbReference type="NCBI Taxonomy" id="1395130"/>
    <lineage>
        <taxon>Eukaryota</taxon>
        <taxon>Fungi</taxon>
        <taxon>Dikarya</taxon>
        <taxon>Ascomycota</taxon>
        <taxon>Pezizomycotina</taxon>
        <taxon>Dothideomycetes</taxon>
        <taxon>Pleosporomycetidae</taxon>
        <taxon>Pleosporales</taxon>
        <taxon>Massarineae</taxon>
        <taxon>Massarinaceae</taxon>
        <taxon>Massarina</taxon>
    </lineage>
</organism>
<keyword evidence="1" id="KW-0863">Zinc-finger</keyword>
<evidence type="ECO:0000313" key="4">
    <source>
        <dbReference type="Proteomes" id="UP000799753"/>
    </source>
</evidence>
<gene>
    <name evidence="3" type="ORF">P280DRAFT_475584</name>
</gene>
<sequence length="450" mass="51747">MPVQAEELTAAIASLMDSLMRIDQMLQDKPNAYLTQAKQEKLWKEGDLDRPDLIADDPISSGFVYSSCPYGDHNLTSPKLVLGTTELELLPPKILIDTAKMIETEIAKFKTTVSLIEPHKLQFNEENQWDYQEACLQAAELLRLAEHMVATSKGKTFVDLPDMTSVKSWHKFDKMGRLKVIDLRPICARLFWIRNRRHGNLPVYPLQKRYEPLECSLQVLNRDLEEPDKQYLPANYNYLAPCEWTYFLINVAYLTYRRTTWSVNYNRYLRDGLFEMSERELDIPEVSAFTTPATEEEIERTGTRECPICYFTFGPEHSEDRCIEPAVKTNCNHLIGAVCCQSLVNNGICPLCRQRLWDIGHMMPQPMNAFYQDMCKAIKEAADLDKQVDEILLAGMPTEFDADFYTLLHKLNALAFRYARGSDAILNYFIEARDRMLEAVTGVALQEGGY</sequence>
<dbReference type="AlphaFoldDB" id="A0A6A6SG28"/>
<protein>
    <recommendedName>
        <fullName evidence="2">RING-type domain-containing protein</fullName>
    </recommendedName>
</protein>
<reference evidence="3" key="1">
    <citation type="journal article" date="2020" name="Stud. Mycol.">
        <title>101 Dothideomycetes genomes: a test case for predicting lifestyles and emergence of pathogens.</title>
        <authorList>
            <person name="Haridas S."/>
            <person name="Albert R."/>
            <person name="Binder M."/>
            <person name="Bloem J."/>
            <person name="Labutti K."/>
            <person name="Salamov A."/>
            <person name="Andreopoulos B."/>
            <person name="Baker S."/>
            <person name="Barry K."/>
            <person name="Bills G."/>
            <person name="Bluhm B."/>
            <person name="Cannon C."/>
            <person name="Castanera R."/>
            <person name="Culley D."/>
            <person name="Daum C."/>
            <person name="Ezra D."/>
            <person name="Gonzalez J."/>
            <person name="Henrissat B."/>
            <person name="Kuo A."/>
            <person name="Liang C."/>
            <person name="Lipzen A."/>
            <person name="Lutzoni F."/>
            <person name="Magnuson J."/>
            <person name="Mondo S."/>
            <person name="Nolan M."/>
            <person name="Ohm R."/>
            <person name="Pangilinan J."/>
            <person name="Park H.-J."/>
            <person name="Ramirez L."/>
            <person name="Alfaro M."/>
            <person name="Sun H."/>
            <person name="Tritt A."/>
            <person name="Yoshinaga Y."/>
            <person name="Zwiers L.-H."/>
            <person name="Turgeon B."/>
            <person name="Goodwin S."/>
            <person name="Spatafora J."/>
            <person name="Crous P."/>
            <person name="Grigoriev I."/>
        </authorList>
    </citation>
    <scope>NUCLEOTIDE SEQUENCE</scope>
    <source>
        <strain evidence="3">CBS 473.64</strain>
    </source>
</reference>
<keyword evidence="4" id="KW-1185">Reference proteome</keyword>
<dbReference type="GO" id="GO:0008270">
    <property type="term" value="F:zinc ion binding"/>
    <property type="evidence" value="ECO:0007669"/>
    <property type="project" value="UniProtKB-KW"/>
</dbReference>
<dbReference type="Proteomes" id="UP000799753">
    <property type="component" value="Unassembled WGS sequence"/>
</dbReference>
<name>A0A6A6SG28_9PLEO</name>
<dbReference type="Gene3D" id="3.30.40.10">
    <property type="entry name" value="Zinc/RING finger domain, C3HC4 (zinc finger)"/>
    <property type="match status" value="1"/>
</dbReference>
<dbReference type="PROSITE" id="PS50089">
    <property type="entry name" value="ZF_RING_2"/>
    <property type="match status" value="1"/>
</dbReference>
<feature type="domain" description="RING-type" evidence="2">
    <location>
        <begin position="306"/>
        <end position="353"/>
    </location>
</feature>
<accession>A0A6A6SG28</accession>